<sequence length="38" mass="4469">MLLNNVFENDIGKTIIIISFSILIENYKFIIKKLDKIN</sequence>
<organism evidence="1 2">
    <name type="scientific">Flavobacterium branchiophilum</name>
    <dbReference type="NCBI Taxonomy" id="55197"/>
    <lineage>
        <taxon>Bacteria</taxon>
        <taxon>Pseudomonadati</taxon>
        <taxon>Bacteroidota</taxon>
        <taxon>Flavobacteriia</taxon>
        <taxon>Flavobacteriales</taxon>
        <taxon>Flavobacteriaceae</taxon>
        <taxon>Flavobacterium</taxon>
    </lineage>
</organism>
<name>A0A543G8M3_9FLAO</name>
<protein>
    <submittedName>
        <fullName evidence="1">Uncharacterized protein</fullName>
    </submittedName>
</protein>
<comment type="caution">
    <text evidence="1">The sequence shown here is derived from an EMBL/GenBank/DDBJ whole genome shotgun (WGS) entry which is preliminary data.</text>
</comment>
<accession>A0A543G8M3</accession>
<dbReference type="Proteomes" id="UP000320773">
    <property type="component" value="Unassembled WGS sequence"/>
</dbReference>
<dbReference type="EMBL" id="VFPJ01000001">
    <property type="protein sequence ID" value="TQM42433.1"/>
    <property type="molecule type" value="Genomic_DNA"/>
</dbReference>
<gene>
    <name evidence="1" type="ORF">BC670_3494</name>
</gene>
<reference evidence="1 2" key="1">
    <citation type="submission" date="2019-06" db="EMBL/GenBank/DDBJ databases">
        <title>Genomic Encyclopedia of Archaeal and Bacterial Type Strains, Phase II (KMG-II): from individual species to whole genera.</title>
        <authorList>
            <person name="Goeker M."/>
        </authorList>
    </citation>
    <scope>NUCLEOTIDE SEQUENCE [LARGE SCALE GENOMIC DNA]</scope>
    <source>
        <strain evidence="1 2">DSM 24789</strain>
    </source>
</reference>
<evidence type="ECO:0000313" key="1">
    <source>
        <dbReference type="EMBL" id="TQM42433.1"/>
    </source>
</evidence>
<proteinExistence type="predicted"/>
<dbReference type="AlphaFoldDB" id="A0A543G8M3"/>
<evidence type="ECO:0000313" key="2">
    <source>
        <dbReference type="Proteomes" id="UP000320773"/>
    </source>
</evidence>